<proteinExistence type="inferred from homology"/>
<feature type="chain" id="PRO_5034343551" evidence="12">
    <location>
        <begin position="26"/>
        <end position="146"/>
    </location>
</feature>
<protein>
    <submittedName>
        <fullName evidence="13">Uncharacterized protein</fullName>
    </submittedName>
</protein>
<keyword evidence="7 10" id="KW-0838">Vasoactive</keyword>
<feature type="signal peptide" evidence="12">
    <location>
        <begin position="1"/>
        <end position="25"/>
    </location>
</feature>
<evidence type="ECO:0000256" key="9">
    <source>
        <dbReference type="ARBA" id="ARBA00023157"/>
    </source>
</evidence>
<keyword evidence="8" id="KW-0382">Hypotensive agent</keyword>
<dbReference type="GO" id="GO:0007168">
    <property type="term" value="P:receptor guanylyl cyclase signaling pathway"/>
    <property type="evidence" value="ECO:0007669"/>
    <property type="project" value="TreeGrafter"/>
</dbReference>
<dbReference type="Ensembl" id="ENSLLTT00000014946.1">
    <property type="protein sequence ID" value="ENSLLTP00000014381.1"/>
    <property type="gene ID" value="ENSLLTG00000011028.1"/>
</dbReference>
<keyword evidence="9" id="KW-1015">Disulfide bond</keyword>
<keyword evidence="5" id="KW-0800">Toxin</keyword>
<evidence type="ECO:0000256" key="1">
    <source>
        <dbReference type="ARBA" id="ARBA00004613"/>
    </source>
</evidence>
<dbReference type="GO" id="GO:0008217">
    <property type="term" value="P:regulation of blood pressure"/>
    <property type="evidence" value="ECO:0007669"/>
    <property type="project" value="UniProtKB-KW"/>
</dbReference>
<dbReference type="GO" id="GO:0042311">
    <property type="term" value="P:vasodilation"/>
    <property type="evidence" value="ECO:0007669"/>
    <property type="project" value="UniProtKB-KW"/>
</dbReference>
<feature type="region of interest" description="Disordered" evidence="11">
    <location>
        <begin position="119"/>
        <end position="146"/>
    </location>
</feature>
<evidence type="ECO:0000256" key="10">
    <source>
        <dbReference type="RuleBase" id="RU003686"/>
    </source>
</evidence>
<dbReference type="SMART" id="SM00183">
    <property type="entry name" value="NAT_PEP"/>
    <property type="match status" value="1"/>
</dbReference>
<dbReference type="AlphaFoldDB" id="A0A8C5SBX5"/>
<keyword evidence="4" id="KW-0964">Secreted</keyword>
<evidence type="ECO:0000256" key="5">
    <source>
        <dbReference type="ARBA" id="ARBA00022656"/>
    </source>
</evidence>
<dbReference type="GO" id="GO:0005576">
    <property type="term" value="C:extracellular region"/>
    <property type="evidence" value="ECO:0007669"/>
    <property type="project" value="UniProtKB-SubCell"/>
</dbReference>
<keyword evidence="3" id="KW-0840">Vasodilator</keyword>
<dbReference type="PANTHER" id="PTHR12167:SF2">
    <property type="entry name" value="C-TYPE NATRIURETIC PEPTIDE"/>
    <property type="match status" value="1"/>
</dbReference>
<dbReference type="PRINTS" id="PR00710">
    <property type="entry name" value="NATPEPTIDES"/>
</dbReference>
<evidence type="ECO:0000256" key="11">
    <source>
        <dbReference type="SAM" id="MobiDB-lite"/>
    </source>
</evidence>
<sequence>MVGLSRLADGGLLLVLALLPLALDGKPAPPPQALPQAPAAASAPSRLLRVLPPDSKESQAAWDRMVRPENHAGGKRHLQAPSKKWRASSCFGQKLDRIGSLSGLGCSFLKKARGNAPRLSGWTGGMGRSTQWARGGKQHPKSKLPH</sequence>
<dbReference type="PROSITE" id="PS00263">
    <property type="entry name" value="NATRIURETIC_PEPTIDE"/>
    <property type="match status" value="1"/>
</dbReference>
<comment type="similarity">
    <text evidence="2 10">Belongs to the natriuretic peptide family.</text>
</comment>
<organism evidence="13 14">
    <name type="scientific">Laticauda laticaudata</name>
    <name type="common">Blue-ringed sea krait</name>
    <name type="synonym">Blue-lipped sea krait</name>
    <dbReference type="NCBI Taxonomy" id="8630"/>
    <lineage>
        <taxon>Eukaryota</taxon>
        <taxon>Metazoa</taxon>
        <taxon>Chordata</taxon>
        <taxon>Craniata</taxon>
        <taxon>Vertebrata</taxon>
        <taxon>Euteleostomi</taxon>
        <taxon>Lepidosauria</taxon>
        <taxon>Squamata</taxon>
        <taxon>Bifurcata</taxon>
        <taxon>Unidentata</taxon>
        <taxon>Episquamata</taxon>
        <taxon>Toxicofera</taxon>
        <taxon>Serpentes</taxon>
        <taxon>Colubroidea</taxon>
        <taxon>Elapidae</taxon>
        <taxon>Laticaudinae</taxon>
        <taxon>Laticauda</taxon>
    </lineage>
</organism>
<evidence type="ECO:0000256" key="7">
    <source>
        <dbReference type="ARBA" id="ARBA00022858"/>
    </source>
</evidence>
<dbReference type="InterPro" id="IPR000663">
    <property type="entry name" value="Natr_peptide"/>
</dbReference>
<reference evidence="13" key="1">
    <citation type="submission" date="2025-08" db="UniProtKB">
        <authorList>
            <consortium name="Ensembl"/>
        </authorList>
    </citation>
    <scope>IDENTIFICATION</scope>
</reference>
<evidence type="ECO:0000256" key="4">
    <source>
        <dbReference type="ARBA" id="ARBA00022525"/>
    </source>
</evidence>
<dbReference type="PANTHER" id="PTHR12167">
    <property type="entry name" value="C-TYPE NATRIURETIC PEPTIDE"/>
    <property type="match status" value="1"/>
</dbReference>
<comment type="subcellular location">
    <subcellularLocation>
        <location evidence="1 10">Secreted</location>
    </subcellularLocation>
</comment>
<feature type="compositionally biased region" description="Basic residues" evidence="11">
    <location>
        <begin position="136"/>
        <end position="146"/>
    </location>
</feature>
<dbReference type="InterPro" id="IPR030480">
    <property type="entry name" value="Natr_peptide_CS"/>
</dbReference>
<evidence type="ECO:0000256" key="3">
    <source>
        <dbReference type="ARBA" id="ARBA00022429"/>
    </source>
</evidence>
<dbReference type="GeneTree" id="ENSGT00940000176180"/>
<evidence type="ECO:0000313" key="13">
    <source>
        <dbReference type="Ensembl" id="ENSLLTP00000014381.1"/>
    </source>
</evidence>
<evidence type="ECO:0000256" key="2">
    <source>
        <dbReference type="ARBA" id="ARBA00009041"/>
    </source>
</evidence>
<reference evidence="13" key="2">
    <citation type="submission" date="2025-09" db="UniProtKB">
        <authorList>
            <consortium name="Ensembl"/>
        </authorList>
    </citation>
    <scope>IDENTIFICATION</scope>
</reference>
<evidence type="ECO:0000256" key="12">
    <source>
        <dbReference type="SAM" id="SignalP"/>
    </source>
</evidence>
<dbReference type="Proteomes" id="UP000694406">
    <property type="component" value="Unplaced"/>
</dbReference>
<dbReference type="GO" id="GO:0005179">
    <property type="term" value="F:hormone activity"/>
    <property type="evidence" value="ECO:0007669"/>
    <property type="project" value="InterPro"/>
</dbReference>
<keyword evidence="6 12" id="KW-0732">Signal</keyword>
<evidence type="ECO:0000256" key="6">
    <source>
        <dbReference type="ARBA" id="ARBA00022729"/>
    </source>
</evidence>
<evidence type="ECO:0000256" key="8">
    <source>
        <dbReference type="ARBA" id="ARBA00022924"/>
    </source>
</evidence>
<evidence type="ECO:0000313" key="14">
    <source>
        <dbReference type="Proteomes" id="UP000694406"/>
    </source>
</evidence>
<dbReference type="GO" id="GO:0006182">
    <property type="term" value="P:cGMP biosynthetic process"/>
    <property type="evidence" value="ECO:0007669"/>
    <property type="project" value="TreeGrafter"/>
</dbReference>
<name>A0A8C5SBX5_LATLA</name>
<dbReference type="Pfam" id="PF00212">
    <property type="entry name" value="ANP"/>
    <property type="match status" value="1"/>
</dbReference>
<keyword evidence="14" id="KW-1185">Reference proteome</keyword>
<accession>A0A8C5SBX5</accession>
<dbReference type="GO" id="GO:0090729">
    <property type="term" value="F:toxin activity"/>
    <property type="evidence" value="ECO:0007669"/>
    <property type="project" value="UniProtKB-KW"/>
</dbReference>